<dbReference type="AlphaFoldDB" id="H0HSZ2"/>
<dbReference type="OrthoDB" id="7347529at2"/>
<evidence type="ECO:0000313" key="1">
    <source>
        <dbReference type="EMBL" id="EHK56140.1"/>
    </source>
</evidence>
<dbReference type="RefSeq" id="WP_008836902.1">
    <property type="nucleotide sequence ID" value="NZ_AHAM01000134.1"/>
</dbReference>
<protein>
    <submittedName>
        <fullName evidence="1">Uncharacterized protein</fullName>
    </submittedName>
</protein>
<gene>
    <name evidence="1" type="ORF">MAXJ12_16416</name>
</gene>
<sequence length="189" mass="21221">MNEIVATAFWRRLDTEGHDGCRLIRMKDGWRLSGSTIFDHQGKACMLDYAVDCDAAWRTLSARVHGSVGLDELAFDIERTPDGDWLLDGKVQPAARGCIDLDLGFTPATNLIAIRRLDPGEKVETPAPAAYYLEFSLQLGIVEQTYRRTGKDKLHYRSPAYGYDETLTVSKVGFVTDYPTLWTGWVATR</sequence>
<dbReference type="Pfam" id="PF06475">
    <property type="entry name" value="Glycolipid_bind"/>
    <property type="match status" value="1"/>
</dbReference>
<keyword evidence="2" id="KW-1185">Reference proteome</keyword>
<accession>H0HSZ2</accession>
<reference evidence="1 2" key="1">
    <citation type="journal article" date="2012" name="J. Bacteriol.">
        <title>Draft Genome Sequence of Mesorhizobium alhagi CCNWXJ12-2T, a Novel Salt-Resistant Species Isolated from the Desert of Northwestern China.</title>
        <authorList>
            <person name="Zhou M."/>
            <person name="Chen W."/>
            <person name="Chen H."/>
            <person name="Wei G."/>
        </authorList>
    </citation>
    <scope>NUCLEOTIDE SEQUENCE [LARGE SCALE GENOMIC DNA]</scope>
    <source>
        <strain evidence="1 2">CCNWXJ12-2</strain>
    </source>
</reference>
<dbReference type="SUPFAM" id="SSF159275">
    <property type="entry name" value="PA1994-like"/>
    <property type="match status" value="1"/>
</dbReference>
<dbReference type="Proteomes" id="UP000003250">
    <property type="component" value="Unassembled WGS sequence"/>
</dbReference>
<dbReference type="EMBL" id="AHAM01000134">
    <property type="protein sequence ID" value="EHK56140.1"/>
    <property type="molecule type" value="Genomic_DNA"/>
</dbReference>
<evidence type="ECO:0000313" key="2">
    <source>
        <dbReference type="Proteomes" id="UP000003250"/>
    </source>
</evidence>
<name>H0HSZ2_9HYPH</name>
<proteinExistence type="predicted"/>
<dbReference type="InterPro" id="IPR009467">
    <property type="entry name" value="Glycolipid-bd_prot_put"/>
</dbReference>
<dbReference type="PATRIC" id="fig|1107882.3.peg.3199"/>
<organism evidence="1 2">
    <name type="scientific">Mesorhizobium alhagi CCNWXJ12-2</name>
    <dbReference type="NCBI Taxonomy" id="1107882"/>
    <lineage>
        <taxon>Bacteria</taxon>
        <taxon>Pseudomonadati</taxon>
        <taxon>Pseudomonadota</taxon>
        <taxon>Alphaproteobacteria</taxon>
        <taxon>Hyphomicrobiales</taxon>
        <taxon>Phyllobacteriaceae</taxon>
        <taxon>Allomesorhizobium</taxon>
    </lineage>
</organism>